<name>A0ABD2BFU2_VESMC</name>
<keyword evidence="1" id="KW-0812">Transmembrane</keyword>
<sequence length="214" mass="24291">MGVFARRKRLQRKSKVGGLGVPKGVRRMRACYTVCHHKPDTPFFLLYFSLSLSHFSLSLFLFYLHSYPALTFKVPFPTPLPPPPTIVVTSSLSSPFYPSASSYRVPSYYSSYVNEFRLIIWEVASTRQFPRLRDSLRLDGGVNIVNIAVGTTVHHFASRKTGIQSSSSRGHTGPGGRQVRAAEVLLFRYYCVTSVRGRVEGLRGERRLWESRRD</sequence>
<keyword evidence="1" id="KW-1133">Transmembrane helix</keyword>
<organism evidence="2 3">
    <name type="scientific">Vespula maculifrons</name>
    <name type="common">Eastern yellow jacket</name>
    <name type="synonym">Wasp</name>
    <dbReference type="NCBI Taxonomy" id="7453"/>
    <lineage>
        <taxon>Eukaryota</taxon>
        <taxon>Metazoa</taxon>
        <taxon>Ecdysozoa</taxon>
        <taxon>Arthropoda</taxon>
        <taxon>Hexapoda</taxon>
        <taxon>Insecta</taxon>
        <taxon>Pterygota</taxon>
        <taxon>Neoptera</taxon>
        <taxon>Endopterygota</taxon>
        <taxon>Hymenoptera</taxon>
        <taxon>Apocrita</taxon>
        <taxon>Aculeata</taxon>
        <taxon>Vespoidea</taxon>
        <taxon>Vespidae</taxon>
        <taxon>Vespinae</taxon>
        <taxon>Vespula</taxon>
    </lineage>
</organism>
<dbReference type="Proteomes" id="UP001607303">
    <property type="component" value="Unassembled WGS sequence"/>
</dbReference>
<keyword evidence="1" id="KW-0472">Membrane</keyword>
<accession>A0ABD2BFU2</accession>
<evidence type="ECO:0000313" key="2">
    <source>
        <dbReference type="EMBL" id="KAL2731627.1"/>
    </source>
</evidence>
<comment type="caution">
    <text evidence="2">The sequence shown here is derived from an EMBL/GenBank/DDBJ whole genome shotgun (WGS) entry which is preliminary data.</text>
</comment>
<feature type="transmembrane region" description="Helical" evidence="1">
    <location>
        <begin position="44"/>
        <end position="64"/>
    </location>
</feature>
<evidence type="ECO:0000313" key="3">
    <source>
        <dbReference type="Proteomes" id="UP001607303"/>
    </source>
</evidence>
<reference evidence="2 3" key="1">
    <citation type="journal article" date="2024" name="Ann. Entomol. Soc. Am.">
        <title>Genomic analyses of the southern and eastern yellowjacket wasps (Hymenoptera: Vespidae) reveal evolutionary signatures of social life.</title>
        <authorList>
            <person name="Catto M.A."/>
            <person name="Caine P.B."/>
            <person name="Orr S.E."/>
            <person name="Hunt B.G."/>
            <person name="Goodisman M.A.D."/>
        </authorList>
    </citation>
    <scope>NUCLEOTIDE SEQUENCE [LARGE SCALE GENOMIC DNA]</scope>
    <source>
        <strain evidence="2">232</strain>
        <tissue evidence="2">Head and thorax</tissue>
    </source>
</reference>
<proteinExistence type="predicted"/>
<dbReference type="EMBL" id="JAYRBN010000076">
    <property type="protein sequence ID" value="KAL2731627.1"/>
    <property type="molecule type" value="Genomic_DNA"/>
</dbReference>
<evidence type="ECO:0000256" key="1">
    <source>
        <dbReference type="SAM" id="Phobius"/>
    </source>
</evidence>
<protein>
    <submittedName>
        <fullName evidence="2">Uncharacterized protein</fullName>
    </submittedName>
</protein>
<gene>
    <name evidence="2" type="ORF">V1477_015450</name>
</gene>
<dbReference type="AlphaFoldDB" id="A0ABD2BFU2"/>
<feature type="non-terminal residue" evidence="2">
    <location>
        <position position="214"/>
    </location>
</feature>
<keyword evidence="3" id="KW-1185">Reference proteome</keyword>